<evidence type="ECO:0000313" key="1">
    <source>
        <dbReference type="EMBL" id="MDN4071756.1"/>
    </source>
</evidence>
<keyword evidence="2" id="KW-1185">Reference proteome</keyword>
<name>A0ABT8E1K1_9BACL</name>
<dbReference type="EMBL" id="JAUHLN010000001">
    <property type="protein sequence ID" value="MDN4071756.1"/>
    <property type="molecule type" value="Genomic_DNA"/>
</dbReference>
<reference evidence="1" key="1">
    <citation type="submission" date="2023-06" db="EMBL/GenBank/DDBJ databases">
        <title>Draft Genome Sequences of Representative Paenibacillus Polymyxa, Bacillus cereus, Fictibacillus sp., and Brevibacillus agri Strains Isolated from Amazonian Dark Earth.</title>
        <authorList>
            <person name="Pellegrinetti T.A."/>
            <person name="Cunha I.C.M."/>
            <person name="Chaves M.G."/>
            <person name="Freitas A.S."/>
            <person name="Silva A.V.R."/>
            <person name="Tsai S.M."/>
            <person name="Mendes L.W."/>
        </authorList>
    </citation>
    <scope>NUCLEOTIDE SEQUENCE</scope>
    <source>
        <strain evidence="1">CENA-BCM004</strain>
    </source>
</reference>
<sequence>MSDIQVVMVLPKKRPHITEIPNTSKKFEEIVGGPADILTFHRQQYKLICSIEEGYDLTYNKKVPKSTFFIAKYQGQFESLSDAETEEIRDLLKMKLKKWK</sequence>
<comment type="caution">
    <text evidence="1">The sequence shown here is derived from an EMBL/GenBank/DDBJ whole genome shotgun (WGS) entry which is preliminary data.</text>
</comment>
<organism evidence="1 2">
    <name type="scientific">Fictibacillus terranigra</name>
    <dbReference type="NCBI Taxonomy" id="3058424"/>
    <lineage>
        <taxon>Bacteria</taxon>
        <taxon>Bacillati</taxon>
        <taxon>Bacillota</taxon>
        <taxon>Bacilli</taxon>
        <taxon>Bacillales</taxon>
        <taxon>Fictibacillaceae</taxon>
        <taxon>Fictibacillus</taxon>
    </lineage>
</organism>
<proteinExistence type="predicted"/>
<protein>
    <submittedName>
        <fullName evidence="1">Uncharacterized protein</fullName>
    </submittedName>
</protein>
<dbReference type="Proteomes" id="UP001168694">
    <property type="component" value="Unassembled WGS sequence"/>
</dbReference>
<gene>
    <name evidence="1" type="ORF">QYF49_01755</name>
</gene>
<accession>A0ABT8E1K1</accession>
<dbReference type="RefSeq" id="WP_290397915.1">
    <property type="nucleotide sequence ID" value="NZ_JAUHLN010000001.1"/>
</dbReference>
<evidence type="ECO:0000313" key="2">
    <source>
        <dbReference type="Proteomes" id="UP001168694"/>
    </source>
</evidence>